<comment type="catalytic activity">
    <reaction evidence="8 9">
        <text>a 6-O-methyl-2'-deoxyguanosine in DNA + L-cysteinyl-[protein] = S-methyl-L-cysteinyl-[protein] + a 2'-deoxyguanosine in DNA</text>
        <dbReference type="Rhea" id="RHEA:24000"/>
        <dbReference type="Rhea" id="RHEA-COMP:10131"/>
        <dbReference type="Rhea" id="RHEA-COMP:10132"/>
        <dbReference type="Rhea" id="RHEA-COMP:11367"/>
        <dbReference type="Rhea" id="RHEA-COMP:11368"/>
        <dbReference type="ChEBI" id="CHEBI:29950"/>
        <dbReference type="ChEBI" id="CHEBI:82612"/>
        <dbReference type="ChEBI" id="CHEBI:85445"/>
        <dbReference type="ChEBI" id="CHEBI:85448"/>
        <dbReference type="EC" id="2.1.1.63"/>
    </reaction>
</comment>
<dbReference type="AlphaFoldDB" id="A0A942TL27"/>
<protein>
    <recommendedName>
        <fullName evidence="9">Methylated-DNA--protein-cysteine methyltransferase</fullName>
        <ecNumber evidence="9">2.1.1.63</ecNumber>
    </recommendedName>
    <alternativeName>
        <fullName evidence="9">6-O-methylguanine-DNA methyltransferase</fullName>
        <shortName evidence="9">MGMT</shortName>
    </alternativeName>
    <alternativeName>
        <fullName evidence="9">O-6-methylguanine-DNA-alkyltransferase</fullName>
    </alternativeName>
</protein>
<evidence type="ECO:0000313" key="13">
    <source>
        <dbReference type="Proteomes" id="UP000682713"/>
    </source>
</evidence>
<keyword evidence="4 9" id="KW-0489">Methyltransferase</keyword>
<dbReference type="HAMAP" id="MF_00772">
    <property type="entry name" value="OGT"/>
    <property type="match status" value="1"/>
</dbReference>
<dbReference type="Gene3D" id="1.10.10.10">
    <property type="entry name" value="Winged helix-like DNA-binding domain superfamily/Winged helix DNA-binding domain"/>
    <property type="match status" value="1"/>
</dbReference>
<evidence type="ECO:0000256" key="9">
    <source>
        <dbReference type="HAMAP-Rule" id="MF_00772"/>
    </source>
</evidence>
<comment type="catalytic activity">
    <reaction evidence="1 9">
        <text>a 4-O-methyl-thymidine in DNA + L-cysteinyl-[protein] = a thymidine in DNA + S-methyl-L-cysteinyl-[protein]</text>
        <dbReference type="Rhea" id="RHEA:53428"/>
        <dbReference type="Rhea" id="RHEA-COMP:10131"/>
        <dbReference type="Rhea" id="RHEA-COMP:10132"/>
        <dbReference type="Rhea" id="RHEA-COMP:13555"/>
        <dbReference type="Rhea" id="RHEA-COMP:13556"/>
        <dbReference type="ChEBI" id="CHEBI:29950"/>
        <dbReference type="ChEBI" id="CHEBI:82612"/>
        <dbReference type="ChEBI" id="CHEBI:137386"/>
        <dbReference type="ChEBI" id="CHEBI:137387"/>
        <dbReference type="EC" id="2.1.1.63"/>
    </reaction>
</comment>
<dbReference type="SUPFAM" id="SSF53155">
    <property type="entry name" value="Methylated DNA-protein cysteine methyltransferase domain"/>
    <property type="match status" value="1"/>
</dbReference>
<evidence type="ECO:0000313" key="12">
    <source>
        <dbReference type="EMBL" id="MBS4199183.1"/>
    </source>
</evidence>
<dbReference type="GO" id="GO:0006307">
    <property type="term" value="P:DNA alkylation repair"/>
    <property type="evidence" value="ECO:0007669"/>
    <property type="project" value="UniProtKB-UniRule"/>
</dbReference>
<accession>A0A942TL27</accession>
<evidence type="ECO:0000256" key="4">
    <source>
        <dbReference type="ARBA" id="ARBA00022603"/>
    </source>
</evidence>
<keyword evidence="13" id="KW-1185">Reference proteome</keyword>
<dbReference type="EC" id="2.1.1.63" evidence="9"/>
<dbReference type="InterPro" id="IPR036631">
    <property type="entry name" value="MGMT_N_sf"/>
</dbReference>
<proteinExistence type="inferred from homology"/>
<keyword evidence="7 9" id="KW-0234">DNA repair</keyword>
<dbReference type="FunFam" id="1.10.10.10:FF:000214">
    <property type="entry name" value="Methylated-DNA--protein-cysteine methyltransferase"/>
    <property type="match status" value="1"/>
</dbReference>
<keyword evidence="5 9" id="KW-0808">Transferase</keyword>
<feature type="domain" description="Methylguanine DNA methyltransferase ribonuclease-like" evidence="11">
    <location>
        <begin position="9"/>
        <end position="87"/>
    </location>
</feature>
<dbReference type="PANTHER" id="PTHR10815:SF12">
    <property type="entry name" value="METHYLATED-DNA--PROTEIN-CYSTEINE METHYLTRANSFERASE, INDUCIBLE"/>
    <property type="match status" value="1"/>
</dbReference>
<dbReference type="InterPro" id="IPR023546">
    <property type="entry name" value="MGMT"/>
</dbReference>
<dbReference type="InterPro" id="IPR008332">
    <property type="entry name" value="MethylG_MeTrfase_N"/>
</dbReference>
<evidence type="ECO:0000256" key="2">
    <source>
        <dbReference type="ARBA" id="ARBA00008711"/>
    </source>
</evidence>
<evidence type="ECO:0000256" key="8">
    <source>
        <dbReference type="ARBA" id="ARBA00049348"/>
    </source>
</evidence>
<reference evidence="12 13" key="1">
    <citation type="submission" date="2021-05" db="EMBL/GenBank/DDBJ databases">
        <title>Novel Bacillus species.</title>
        <authorList>
            <person name="Liu G."/>
        </authorList>
    </citation>
    <scope>NUCLEOTIDE SEQUENCE [LARGE SCALE GENOMIC DNA]</scope>
    <source>
        <strain evidence="12 13">FJAT-49732</strain>
    </source>
</reference>
<evidence type="ECO:0000256" key="1">
    <source>
        <dbReference type="ARBA" id="ARBA00001286"/>
    </source>
</evidence>
<dbReference type="RefSeq" id="WP_213109880.1">
    <property type="nucleotide sequence ID" value="NZ_JAGYPJ010000001.1"/>
</dbReference>
<evidence type="ECO:0000256" key="6">
    <source>
        <dbReference type="ARBA" id="ARBA00022763"/>
    </source>
</evidence>
<dbReference type="NCBIfam" id="TIGR00589">
    <property type="entry name" value="ogt"/>
    <property type="match status" value="1"/>
</dbReference>
<dbReference type="EMBL" id="JAGYPJ010000001">
    <property type="protein sequence ID" value="MBS4199183.1"/>
    <property type="molecule type" value="Genomic_DNA"/>
</dbReference>
<feature type="domain" description="Methylated-DNA-[protein]-cysteine S-methyltransferase DNA binding" evidence="10">
    <location>
        <begin position="91"/>
        <end position="170"/>
    </location>
</feature>
<dbReference type="GO" id="GO:0003908">
    <property type="term" value="F:methylated-DNA-[protein]-cysteine S-methyltransferase activity"/>
    <property type="evidence" value="ECO:0007669"/>
    <property type="project" value="UniProtKB-UniRule"/>
</dbReference>
<evidence type="ECO:0000259" key="11">
    <source>
        <dbReference type="Pfam" id="PF02870"/>
    </source>
</evidence>
<evidence type="ECO:0000256" key="7">
    <source>
        <dbReference type="ARBA" id="ARBA00023204"/>
    </source>
</evidence>
<comment type="miscellaneous">
    <text evidence="9">This enzyme catalyzes only one turnover and therefore is not strictly catalytic. According to one definition, an enzyme is a biocatalyst that acts repeatedly and over many reaction cycles.</text>
</comment>
<evidence type="ECO:0000256" key="5">
    <source>
        <dbReference type="ARBA" id="ARBA00022679"/>
    </source>
</evidence>
<dbReference type="InterPro" id="IPR001497">
    <property type="entry name" value="MethylDNA_cys_MeTrfase_AS"/>
</dbReference>
<evidence type="ECO:0000256" key="3">
    <source>
        <dbReference type="ARBA" id="ARBA00022490"/>
    </source>
</evidence>
<keyword evidence="6 9" id="KW-0227">DNA damage</keyword>
<comment type="function">
    <text evidence="9">Involved in the cellular defense against the biological effects of O6-methylguanine (O6-MeG) and O4-methylthymine (O4-MeT) in DNA. Repairs the methylated nucleobase in DNA by stoichiometrically transferring the methyl group to a cysteine residue in the enzyme. This is a suicide reaction: the enzyme is irreversibly inactivated.</text>
</comment>
<keyword evidence="3 9" id="KW-0963">Cytoplasm</keyword>
<comment type="subcellular location">
    <subcellularLocation>
        <location evidence="9">Cytoplasm</location>
    </subcellularLocation>
</comment>
<evidence type="ECO:0000259" key="10">
    <source>
        <dbReference type="Pfam" id="PF01035"/>
    </source>
</evidence>
<gene>
    <name evidence="12" type="ORF">KHA93_05880</name>
</gene>
<dbReference type="GO" id="GO:0032259">
    <property type="term" value="P:methylation"/>
    <property type="evidence" value="ECO:0007669"/>
    <property type="project" value="UniProtKB-KW"/>
</dbReference>
<dbReference type="SUPFAM" id="SSF46767">
    <property type="entry name" value="Methylated DNA-protein cysteine methyltransferase, C-terminal domain"/>
    <property type="match status" value="1"/>
</dbReference>
<dbReference type="InterPro" id="IPR036217">
    <property type="entry name" value="MethylDNA_cys_MeTrfase_DNAb"/>
</dbReference>
<comment type="caution">
    <text evidence="12">The sequence shown here is derived from an EMBL/GenBank/DDBJ whole genome shotgun (WGS) entry which is preliminary data.</text>
</comment>
<dbReference type="CDD" id="cd06445">
    <property type="entry name" value="ATase"/>
    <property type="match status" value="1"/>
</dbReference>
<dbReference type="Proteomes" id="UP000682713">
    <property type="component" value="Unassembled WGS sequence"/>
</dbReference>
<dbReference type="InterPro" id="IPR014048">
    <property type="entry name" value="MethylDNA_cys_MeTrfase_DNA-bd"/>
</dbReference>
<dbReference type="PROSITE" id="PS00374">
    <property type="entry name" value="MGMT"/>
    <property type="match status" value="1"/>
</dbReference>
<dbReference type="GO" id="GO:0005737">
    <property type="term" value="C:cytoplasm"/>
    <property type="evidence" value="ECO:0007669"/>
    <property type="project" value="UniProtKB-SubCell"/>
</dbReference>
<dbReference type="Pfam" id="PF02870">
    <property type="entry name" value="Methyltransf_1N"/>
    <property type="match status" value="1"/>
</dbReference>
<name>A0A942TL27_9BACI</name>
<sequence>MGLNSKPTLYWSLLRHNDWKLYVASTTKGICYVGPNNKSFEELSLWSDKHFPGHILIEDDNKLEKYKVEIIEYLDGKLKKFTIPLDLKGTDFQLKVWDILFQIPYGETKTYSDIAIALNKPTAVRAVGGAIGANPILMTIPCHRVVGKNGSLTGFRGGLEMKTRLLELEGH</sequence>
<dbReference type="Gene3D" id="3.30.160.70">
    <property type="entry name" value="Methylated DNA-protein cysteine methyltransferase domain"/>
    <property type="match status" value="1"/>
</dbReference>
<feature type="active site" description="Nucleophile; methyl group acceptor" evidence="9">
    <location>
        <position position="142"/>
    </location>
</feature>
<dbReference type="InterPro" id="IPR036388">
    <property type="entry name" value="WH-like_DNA-bd_sf"/>
</dbReference>
<organism evidence="12 13">
    <name type="scientific">Lederbergia citrisecunda</name>
    <dbReference type="NCBI Taxonomy" id="2833583"/>
    <lineage>
        <taxon>Bacteria</taxon>
        <taxon>Bacillati</taxon>
        <taxon>Bacillota</taxon>
        <taxon>Bacilli</taxon>
        <taxon>Bacillales</taxon>
        <taxon>Bacillaceae</taxon>
        <taxon>Lederbergia</taxon>
    </lineage>
</organism>
<dbReference type="Pfam" id="PF01035">
    <property type="entry name" value="DNA_binding_1"/>
    <property type="match status" value="1"/>
</dbReference>
<comment type="similarity">
    <text evidence="2 9">Belongs to the MGMT family.</text>
</comment>
<dbReference type="PANTHER" id="PTHR10815">
    <property type="entry name" value="METHYLATED-DNA--PROTEIN-CYSTEINE METHYLTRANSFERASE"/>
    <property type="match status" value="1"/>
</dbReference>